<organism evidence="1">
    <name type="scientific">Alloyangia sp. H15</name>
    <dbReference type="NCBI Taxonomy" id="3029062"/>
    <lineage>
        <taxon>Bacteria</taxon>
        <taxon>Pseudomonadati</taxon>
        <taxon>Pseudomonadota</taxon>
        <taxon>Alphaproteobacteria</taxon>
        <taxon>Rhodobacterales</taxon>
        <taxon>Roseobacteraceae</taxon>
        <taxon>Alloyangia</taxon>
    </lineage>
</organism>
<dbReference type="EMBL" id="CP123384">
    <property type="protein sequence ID" value="XCC93524.1"/>
    <property type="molecule type" value="Genomic_DNA"/>
</dbReference>
<protein>
    <submittedName>
        <fullName evidence="1">Uncharacterized protein</fullName>
    </submittedName>
</protein>
<sequence length="114" mass="12542">MPARTPDRAHNRFALHLTNPGLAVDFPDICQESWLDAKEAQGKPIISERLARLEAMTSHYPAPPVVADREDDLAAVLERARPAITAACERVKGERAARRARLIQRLLGQPEGAA</sequence>
<accession>A0AAU8AG64</accession>
<evidence type="ECO:0000313" key="1">
    <source>
        <dbReference type="EMBL" id="XCC93524.1"/>
    </source>
</evidence>
<proteinExistence type="predicted"/>
<gene>
    <name evidence="1" type="ORF">PVT71_13720</name>
</gene>
<dbReference type="RefSeq" id="WP_353472348.1">
    <property type="nucleotide sequence ID" value="NZ_CP123384.1"/>
</dbReference>
<reference evidence="1" key="1">
    <citation type="submission" date="2023-02" db="EMBL/GenBank/DDBJ databases">
        <title>Description and genomic characterization of Salipiger bruguierae sp. nov., isolated from the sediment of mangrove plant Bruguiera sexangula.</title>
        <authorList>
            <person name="Long M."/>
        </authorList>
    </citation>
    <scope>NUCLEOTIDE SEQUENCE</scope>
    <source>
        <strain evidence="1">H15</strain>
    </source>
</reference>
<name>A0AAU8AG64_9RHOB</name>
<dbReference type="AlphaFoldDB" id="A0AAU8AG64"/>